<organism evidence="1 2">
    <name type="scientific">Chitinophaga filiformis</name>
    <name type="common">Myxococcus filiformis</name>
    <name type="synonym">Flexibacter filiformis</name>
    <dbReference type="NCBI Taxonomy" id="104663"/>
    <lineage>
        <taxon>Bacteria</taxon>
        <taxon>Pseudomonadati</taxon>
        <taxon>Bacteroidota</taxon>
        <taxon>Chitinophagia</taxon>
        <taxon>Chitinophagales</taxon>
        <taxon>Chitinophagaceae</taxon>
        <taxon>Chitinophaga</taxon>
    </lineage>
</organism>
<evidence type="ECO:0000313" key="1">
    <source>
        <dbReference type="EMBL" id="UPK67689.1"/>
    </source>
</evidence>
<reference evidence="1 2" key="1">
    <citation type="submission" date="2022-04" db="EMBL/GenBank/DDBJ databases">
        <title>The arsenic-methylating capacity of Chitinophaga filiformis YT5 during chitin decomposition.</title>
        <authorList>
            <person name="Chen G."/>
            <person name="Liang Y."/>
        </authorList>
    </citation>
    <scope>NUCLEOTIDE SEQUENCE [LARGE SCALE GENOMIC DNA]</scope>
    <source>
        <strain evidence="1 2">YT5</strain>
    </source>
</reference>
<proteinExistence type="predicted"/>
<dbReference type="EMBL" id="CP095855">
    <property type="protein sequence ID" value="UPK67689.1"/>
    <property type="molecule type" value="Genomic_DNA"/>
</dbReference>
<accession>A0ABY4HWZ5</accession>
<gene>
    <name evidence="1" type="ORF">MYF79_22330</name>
</gene>
<protein>
    <submittedName>
        <fullName evidence="1">Uncharacterized protein</fullName>
    </submittedName>
</protein>
<sequence length="66" mass="7015">MLPITSGALVRIFRKCFHPAAGADWFAYIALTSGAGSYSYAFPVGSLLVSATAEAIADQYLQQDLT</sequence>
<name>A0ABY4HWZ5_CHIFI</name>
<evidence type="ECO:0000313" key="2">
    <source>
        <dbReference type="Proteomes" id="UP000830198"/>
    </source>
</evidence>
<dbReference type="RefSeq" id="WP_247810047.1">
    <property type="nucleotide sequence ID" value="NZ_CP095855.1"/>
</dbReference>
<keyword evidence="2" id="KW-1185">Reference proteome</keyword>
<dbReference type="Proteomes" id="UP000830198">
    <property type="component" value="Chromosome"/>
</dbReference>